<keyword evidence="2" id="KW-1003">Cell membrane</keyword>
<dbReference type="CDD" id="cd06853">
    <property type="entry name" value="GT_WecA_like"/>
    <property type="match status" value="1"/>
</dbReference>
<keyword evidence="5 8" id="KW-1133">Transmembrane helix</keyword>
<feature type="transmembrane region" description="Helical" evidence="8">
    <location>
        <begin position="158"/>
        <end position="176"/>
    </location>
</feature>
<dbReference type="RefSeq" id="WP_114218254.1">
    <property type="nucleotide sequence ID" value="NZ_CP035282.1"/>
</dbReference>
<evidence type="ECO:0000256" key="1">
    <source>
        <dbReference type="ARBA" id="ARBA00004651"/>
    </source>
</evidence>
<dbReference type="PANTHER" id="PTHR22926:SF3">
    <property type="entry name" value="UNDECAPRENYL-PHOSPHATE ALPHA-N-ACETYLGLUCOSAMINYL 1-PHOSPHATE TRANSFERASE"/>
    <property type="match status" value="1"/>
</dbReference>
<feature type="transmembrane region" description="Helical" evidence="8">
    <location>
        <begin position="182"/>
        <end position="202"/>
    </location>
</feature>
<feature type="transmembrane region" description="Helical" evidence="8">
    <location>
        <begin position="234"/>
        <end position="259"/>
    </location>
</feature>
<evidence type="ECO:0000313" key="9">
    <source>
        <dbReference type="EMBL" id="QAT60657.1"/>
    </source>
</evidence>
<feature type="transmembrane region" description="Helical" evidence="8">
    <location>
        <begin position="209"/>
        <end position="228"/>
    </location>
</feature>
<gene>
    <name evidence="9" type="ORF">EQM13_03225</name>
</gene>
<accession>A0A410Q9J6</accession>
<organism evidence="9 10">
    <name type="scientific">Acidilutibacter cellobiosedens</name>
    <dbReference type="NCBI Taxonomy" id="2507161"/>
    <lineage>
        <taxon>Bacteria</taxon>
        <taxon>Bacillati</taxon>
        <taxon>Bacillota</taxon>
        <taxon>Tissierellia</taxon>
        <taxon>Tissierellales</taxon>
        <taxon>Acidilutibacteraceae</taxon>
        <taxon>Acidilutibacter</taxon>
    </lineage>
</organism>
<keyword evidence="10" id="KW-1185">Reference proteome</keyword>
<protein>
    <submittedName>
        <fullName evidence="9">Undecaprenyl/decaprenyl-phosphate alpha-N-acetylglucosaminyl 1-phosphate transferase</fullName>
    </submittedName>
</protein>
<proteinExistence type="predicted"/>
<dbReference type="PROSITE" id="PS01348">
    <property type="entry name" value="MRAY_2"/>
    <property type="match status" value="1"/>
</dbReference>
<keyword evidence="3 9" id="KW-0808">Transferase</keyword>
<keyword evidence="6 8" id="KW-0472">Membrane</keyword>
<feature type="transmembrane region" description="Helical" evidence="8">
    <location>
        <begin position="315"/>
        <end position="331"/>
    </location>
</feature>
<comment type="cofactor">
    <cofactor evidence="7">
        <name>Mg(2+)</name>
        <dbReference type="ChEBI" id="CHEBI:18420"/>
    </cofactor>
</comment>
<dbReference type="GO" id="GO:0046872">
    <property type="term" value="F:metal ion binding"/>
    <property type="evidence" value="ECO:0007669"/>
    <property type="project" value="UniProtKB-KW"/>
</dbReference>
<dbReference type="Pfam" id="PF00953">
    <property type="entry name" value="Glycos_transf_4"/>
    <property type="match status" value="1"/>
</dbReference>
<feature type="transmembrane region" description="Helical" evidence="8">
    <location>
        <begin position="129"/>
        <end position="146"/>
    </location>
</feature>
<feature type="binding site" evidence="7">
    <location>
        <position position="213"/>
    </location>
    <ligand>
        <name>Mg(2+)</name>
        <dbReference type="ChEBI" id="CHEBI:18420"/>
    </ligand>
</feature>
<dbReference type="AlphaFoldDB" id="A0A410Q9J6"/>
<evidence type="ECO:0000256" key="5">
    <source>
        <dbReference type="ARBA" id="ARBA00022989"/>
    </source>
</evidence>
<dbReference type="EMBL" id="CP035282">
    <property type="protein sequence ID" value="QAT60657.1"/>
    <property type="molecule type" value="Genomic_DNA"/>
</dbReference>
<keyword evidence="7" id="KW-0479">Metal-binding</keyword>
<feature type="binding site" evidence="7">
    <location>
        <position position="153"/>
    </location>
    <ligand>
        <name>Mg(2+)</name>
        <dbReference type="ChEBI" id="CHEBI:18420"/>
    </ligand>
</feature>
<feature type="transmembrane region" description="Helical" evidence="8">
    <location>
        <begin position="291"/>
        <end position="309"/>
    </location>
</feature>
<feature type="transmembrane region" description="Helical" evidence="8">
    <location>
        <begin position="72"/>
        <end position="88"/>
    </location>
</feature>
<feature type="transmembrane region" description="Helical" evidence="8">
    <location>
        <begin position="46"/>
        <end position="66"/>
    </location>
</feature>
<dbReference type="GO" id="GO:0016780">
    <property type="term" value="F:phosphotransferase activity, for other substituted phosphate groups"/>
    <property type="evidence" value="ECO:0007669"/>
    <property type="project" value="InterPro"/>
</dbReference>
<sequence>MEKYIISFFVAAVISMFMTPISKKIAIKVGAIDIPKDERRIHKKPIPLLGGLAIYTATMISILIFLPMNKSLLSIIIGGTIIFISGIIDDKKNLSAKTKLIFQLLAAVVLILGDVKIDFITNPFSRTSTLLYLKGFSIPLTIFWVVGITNTLNLIDGLDGLAAGVAMIASLSLLIVANRFGYIEITIISAILAGSCLGFLPYNFNPAKIFMGDTGALFLGFMLSVVAIEGVMKSVATIAIVVPIIILGLPIFDTTFAIFRRLLNGRPIMEADKGHLHHRLLQRGLTQRQTVLILYLISAVFGFAAVIIAKINSRQGIIISGTIIILTILLARRMGLIDKSKNSSVDDKKR</sequence>
<feature type="transmembrane region" description="Helical" evidence="8">
    <location>
        <begin position="100"/>
        <end position="117"/>
    </location>
</feature>
<dbReference type="KEGG" id="spoa:EQM13_03225"/>
<dbReference type="PANTHER" id="PTHR22926">
    <property type="entry name" value="PHOSPHO-N-ACETYLMURAMOYL-PENTAPEPTIDE-TRANSFERASE"/>
    <property type="match status" value="1"/>
</dbReference>
<evidence type="ECO:0000256" key="2">
    <source>
        <dbReference type="ARBA" id="ARBA00022475"/>
    </source>
</evidence>
<dbReference type="OrthoDB" id="9805475at2"/>
<comment type="subcellular location">
    <subcellularLocation>
        <location evidence="1">Cell membrane</location>
        <topology evidence="1">Multi-pass membrane protein</topology>
    </subcellularLocation>
</comment>
<keyword evidence="4 8" id="KW-0812">Transmembrane</keyword>
<evidence type="ECO:0000256" key="3">
    <source>
        <dbReference type="ARBA" id="ARBA00022679"/>
    </source>
</evidence>
<evidence type="ECO:0000256" key="7">
    <source>
        <dbReference type="PIRSR" id="PIRSR600715-1"/>
    </source>
</evidence>
<keyword evidence="7" id="KW-0460">Magnesium</keyword>
<dbReference type="InterPro" id="IPR000715">
    <property type="entry name" value="Glycosyl_transferase_4"/>
</dbReference>
<dbReference type="GO" id="GO:0009103">
    <property type="term" value="P:lipopolysaccharide biosynthetic process"/>
    <property type="evidence" value="ECO:0007669"/>
    <property type="project" value="TreeGrafter"/>
</dbReference>
<dbReference type="GO" id="GO:0071555">
    <property type="term" value="P:cell wall organization"/>
    <property type="evidence" value="ECO:0007669"/>
    <property type="project" value="TreeGrafter"/>
</dbReference>
<evidence type="ECO:0000256" key="6">
    <source>
        <dbReference type="ARBA" id="ARBA00023136"/>
    </source>
</evidence>
<feature type="transmembrane region" description="Helical" evidence="8">
    <location>
        <begin position="6"/>
        <end position="26"/>
    </location>
</feature>
<evidence type="ECO:0000313" key="10">
    <source>
        <dbReference type="Proteomes" id="UP000287969"/>
    </source>
</evidence>
<dbReference type="InterPro" id="IPR018480">
    <property type="entry name" value="PNAcMuramoyl-5peptid_Trfase_CS"/>
</dbReference>
<dbReference type="Proteomes" id="UP000287969">
    <property type="component" value="Chromosome"/>
</dbReference>
<evidence type="ECO:0000256" key="8">
    <source>
        <dbReference type="SAM" id="Phobius"/>
    </source>
</evidence>
<dbReference type="GO" id="GO:0005886">
    <property type="term" value="C:plasma membrane"/>
    <property type="evidence" value="ECO:0007669"/>
    <property type="project" value="UniProtKB-SubCell"/>
</dbReference>
<reference evidence="10" key="1">
    <citation type="submission" date="2019-01" db="EMBL/GenBank/DDBJ databases">
        <title>Draft genomes of a novel of Sporanaerobacter strains.</title>
        <authorList>
            <person name="Ma S."/>
        </authorList>
    </citation>
    <scope>NUCLEOTIDE SEQUENCE [LARGE SCALE GENOMIC DNA]</scope>
    <source>
        <strain evidence="10">NJN-17</strain>
    </source>
</reference>
<evidence type="ECO:0000256" key="4">
    <source>
        <dbReference type="ARBA" id="ARBA00022692"/>
    </source>
</evidence>
<dbReference type="GO" id="GO:0044038">
    <property type="term" value="P:cell wall macromolecule biosynthetic process"/>
    <property type="evidence" value="ECO:0007669"/>
    <property type="project" value="TreeGrafter"/>
</dbReference>
<name>A0A410Q9J6_9FIRM</name>